<sequence length="140" mass="14949">MQQATTFAVDIQKFIEKTNVEADKVVRKVCLDLMTGIVMKTPVDTGRARANWQASIDTPASGAVTFNADAGSGAKAPGESASSASAISGGLSAVTQATGRVFWLVNNLPYIYRLEYGAWSKQAPHGMVRTTIAEIQRKLT</sequence>
<reference evidence="1" key="1">
    <citation type="submission" date="2020-05" db="EMBL/GenBank/DDBJ databases">
        <authorList>
            <person name="Chiriac C."/>
            <person name="Salcher M."/>
            <person name="Ghai R."/>
            <person name="Kavagutti S V."/>
        </authorList>
    </citation>
    <scope>NUCLEOTIDE SEQUENCE</scope>
</reference>
<name>A0A6J7WDP3_9CAUD</name>
<evidence type="ECO:0000313" key="1">
    <source>
        <dbReference type="EMBL" id="CAB5187112.1"/>
    </source>
</evidence>
<organism evidence="1">
    <name type="scientific">uncultured Caudovirales phage</name>
    <dbReference type="NCBI Taxonomy" id="2100421"/>
    <lineage>
        <taxon>Viruses</taxon>
        <taxon>Duplodnaviria</taxon>
        <taxon>Heunggongvirae</taxon>
        <taxon>Uroviricota</taxon>
        <taxon>Caudoviricetes</taxon>
        <taxon>Peduoviridae</taxon>
        <taxon>Maltschvirus</taxon>
        <taxon>Maltschvirus maltsch</taxon>
    </lineage>
</organism>
<proteinExistence type="predicted"/>
<dbReference type="EMBL" id="LR798213">
    <property type="protein sequence ID" value="CAB5187112.1"/>
    <property type="molecule type" value="Genomic_DNA"/>
</dbReference>
<protein>
    <submittedName>
        <fullName evidence="1">Uncharacterized protein</fullName>
    </submittedName>
</protein>
<accession>A0A6J7WDP3</accession>
<gene>
    <name evidence="1" type="ORF">UFOVP166_5</name>
</gene>